<dbReference type="PANTHER" id="PTHR46866">
    <property type="entry name" value="GH12955P"/>
    <property type="match status" value="1"/>
</dbReference>
<dbReference type="EnsemblMetazoa" id="CLYHEMT023869.1">
    <property type="protein sequence ID" value="CLYHEMP023869.1"/>
    <property type="gene ID" value="CLYHEMG023869"/>
</dbReference>
<dbReference type="Gene3D" id="1.10.1540.10">
    <property type="entry name" value="BEACH domain"/>
    <property type="match status" value="1"/>
</dbReference>
<evidence type="ECO:0000256" key="2">
    <source>
        <dbReference type="SAM" id="MobiDB-lite"/>
    </source>
</evidence>
<evidence type="ECO:0000313" key="5">
    <source>
        <dbReference type="Proteomes" id="UP000594262"/>
    </source>
</evidence>
<protein>
    <recommendedName>
        <fullName evidence="3">BEACH domain-containing protein</fullName>
    </recommendedName>
</protein>
<feature type="domain" description="BEACH" evidence="3">
    <location>
        <begin position="318"/>
        <end position="593"/>
    </location>
</feature>
<dbReference type="SMART" id="SM01026">
    <property type="entry name" value="Beach"/>
    <property type="match status" value="1"/>
</dbReference>
<dbReference type="RefSeq" id="XP_066910690.1">
    <property type="nucleotide sequence ID" value="XM_067054589.1"/>
</dbReference>
<evidence type="ECO:0000313" key="4">
    <source>
        <dbReference type="EnsemblMetazoa" id="CLYHEMP023869.1"/>
    </source>
</evidence>
<proteinExistence type="predicted"/>
<dbReference type="InterPro" id="IPR001680">
    <property type="entry name" value="WD40_rpt"/>
</dbReference>
<dbReference type="PROSITE" id="PS50294">
    <property type="entry name" value="WD_REPEATS_REGION"/>
    <property type="match status" value="1"/>
</dbReference>
<keyword evidence="1" id="KW-0853">WD repeat</keyword>
<dbReference type="PROSITE" id="PS50197">
    <property type="entry name" value="BEACH"/>
    <property type="match status" value="1"/>
</dbReference>
<dbReference type="GeneID" id="136797674"/>
<dbReference type="InterPro" id="IPR000409">
    <property type="entry name" value="BEACH_dom"/>
</dbReference>
<dbReference type="InterPro" id="IPR015943">
    <property type="entry name" value="WD40/YVTN_repeat-like_dom_sf"/>
</dbReference>
<feature type="region of interest" description="Disordered" evidence="2">
    <location>
        <begin position="1535"/>
        <end position="1554"/>
    </location>
</feature>
<accession>A0A7M6DR23</accession>
<dbReference type="PROSITE" id="PS50082">
    <property type="entry name" value="WD_REPEATS_2"/>
    <property type="match status" value="1"/>
</dbReference>
<name>A0A7M6DR23_9CNID</name>
<dbReference type="Pfam" id="PF00400">
    <property type="entry name" value="WD40"/>
    <property type="match status" value="1"/>
</dbReference>
<dbReference type="Gene3D" id="2.130.10.10">
    <property type="entry name" value="YVTN repeat-like/Quinoprotein amine dehydrogenase"/>
    <property type="match status" value="2"/>
</dbReference>
<organism evidence="4 5">
    <name type="scientific">Clytia hemisphaerica</name>
    <dbReference type="NCBI Taxonomy" id="252671"/>
    <lineage>
        <taxon>Eukaryota</taxon>
        <taxon>Metazoa</taxon>
        <taxon>Cnidaria</taxon>
        <taxon>Hydrozoa</taxon>
        <taxon>Hydroidolina</taxon>
        <taxon>Leptothecata</taxon>
        <taxon>Obeliida</taxon>
        <taxon>Clytiidae</taxon>
        <taxon>Clytia</taxon>
    </lineage>
</organism>
<dbReference type="CDD" id="cd06071">
    <property type="entry name" value="Beach"/>
    <property type="match status" value="1"/>
</dbReference>
<reference evidence="4" key="1">
    <citation type="submission" date="2021-01" db="UniProtKB">
        <authorList>
            <consortium name="EnsemblMetazoa"/>
        </authorList>
    </citation>
    <scope>IDENTIFICATION</scope>
</reference>
<dbReference type="InterPro" id="IPR036322">
    <property type="entry name" value="WD40_repeat_dom_sf"/>
</dbReference>
<evidence type="ECO:0000256" key="1">
    <source>
        <dbReference type="PROSITE-ProRule" id="PRU00221"/>
    </source>
</evidence>
<dbReference type="SUPFAM" id="SSF50978">
    <property type="entry name" value="WD40 repeat-like"/>
    <property type="match status" value="1"/>
</dbReference>
<feature type="repeat" description="WD" evidence="1">
    <location>
        <begin position="1605"/>
        <end position="1636"/>
    </location>
</feature>
<evidence type="ECO:0000259" key="3">
    <source>
        <dbReference type="PROSITE" id="PS50197"/>
    </source>
</evidence>
<dbReference type="PANTHER" id="PTHR46866:SF1">
    <property type="entry name" value="GH12955P"/>
    <property type="match status" value="1"/>
</dbReference>
<dbReference type="Proteomes" id="UP000594262">
    <property type="component" value="Unplaced"/>
</dbReference>
<sequence>MGQEISREDAKEAVSSVLKLPIHDAQKSECKKHHRFQTVISSLWLNHIKEEKISKLCLELSQLSQRGSIVDIFQYGHKFEKESNLCKVNVNVLKKDVSFCIKNTELHGKVTNEQNPSIYDVFGMQYLHMQEQLCKYLSKYTTTMDKRKEKKHKIIGWTEVKEFLQNTFHIEVIDLTNTSKSTTEREFSRTYQSTTTNSFFAPIEAIIESKEFVFVFEEYSPYDLKDALYYSPAIIGKSHINLNFLLYQILNTLMCLQRQQVYINTLLAPENLTLYHGTLWVGISVFDGVSATQILDQEPDSQPLIKIYDGLNTNLDDKNIILTEKLSVYTSEWVNCRISNFDYLMILNKLAGKKFGQALSHPVFPWVTDFSCNHGGYRDLKKTKFRLNKGDSQLDATFSTGVGNSAYGFGMMLNPIQHHVSDVLSDITYFMYHARKTSKDILCRHVRSRWVPDEYPANVRRMYQWTPDECIPEFFYDPSIFKSIHDDLADLGLPEWINSPEEFVKYHYTMLESPKVSSSLHHWIDLVFGYKLEGRAAKHAKNVHLALVDEHKDLKNYGIVQLFNKHHPKRKSFTEDLITPVDVVDGPEVRPAREFSMSWEYVDLGKSKDDSSLSSIGVAGGGGGGKDNEDGSKLPADSPIASVVQQQQRKQTKSFVDVPSSVASVLLDDDSIDPAKIHQVKNNETLVFSDIMEQTERLLRYEMMNNPPNAHGIGRYGIGTFSDTKIEMEVEYSHLTDMMKLYLCLVIEIVCFKAFRTRTCVAPLEERFVQDLKILKISDSAPTWVKGAIDFAIDPRIFKENTTFTKDELPNRDELCLQALMNTMNQCFNFPTTFDKIFKFLSSLFSLLDPSVNLQDNDTTTSNTYQQSLDIEMEKCARQLRTLLEHLDHETVHLLLMYLEPLFNDNKYQLLMYIHIFPPLSVALGPNMSRTVFLKGLQRVLDNASKSPGISNLLHQSYLSNILQAFGQDYFLEYIMGLLLEILQSSDHNFQINPHEQPTLTKMSTSSAQTSVIGTSLPNGSILSYEVTPYEAGKDSISLSSFNLDFMFSDQQNNAFQLLSTDSHESESDSVNSAEFESDGFPKPGFGRGALVKTEAQKTHTVLSYQEILSNSGCEEMIEVSSTSHSLPSFSYERERPFPALDQEYGRKDEKADAPFTVLLQDNDLDDHIRGTDIGNVDNEDLEVLLMDMGTSVRSETMVTEDGAQNVDLHRTVVDSLKWFIPWLGPNLTTENIAKPLLRNMSKIFMEITDPEDSGDNDVIDRLLCKVSPHIECLVEVASIYGDNIVMSFYLPHIAKLIENATNAASVSISLGSSLVSNLQLLMECCEKLQSEAIATHMEEFSVDFFQPLIRLLSTVKPFSTGVITKQFLSRKVVDIIGMFCQKLRREYAQEVMAPLLQQFFSRFDGIYALKTDTGGTSFITRKYTLLCKSLNEEDVNIRKPSPSMTHSTDQSESKNRISKTLTIEEVLEDDQLGSNQDCADKFADVYDTFSPSLAYHAYVLFCRVLGTHYLESTLYNSDLVWQLFTNHDKGLTHRMEDENEGSKSMTGQSGKWMEPLRPKSLDESQLAQRVSSQHIDGTWLRNWQRTFDGPSRSLEFLNLKLQTYAGHSSAIRDIYVVDNEHYFLSASRDKTVKLWLLKNHGNGTAHLGCSGTYDRHTRAVFAVQGLEAKRVVASCDGEINIWDPITNDTLNEFSASRGHSVTCIRTLPAPSPCIAAATSEGCLRIYDIRQKKGNALEWKVSPQTMTGVIRSMCVDTSGTWIAAGFSAGIFSAIDIRAGILRGQARIHDGEISQMEAISGTSFVSCADSIIRVWNDESGPSLAYKSSNEAFNSLLYTKQQLVWASSNKLTIHNPDKITQYHSYKLPPDILKGSLSKLAILPMNQLYLFGIDTGNLVLVS</sequence>
<dbReference type="InterPro" id="IPR036372">
    <property type="entry name" value="BEACH_dom_sf"/>
</dbReference>
<keyword evidence="5" id="KW-1185">Reference proteome</keyword>
<dbReference type="SMART" id="SM00320">
    <property type="entry name" value="WD40"/>
    <property type="match status" value="4"/>
</dbReference>
<dbReference type="OrthoDB" id="29306at2759"/>
<dbReference type="Pfam" id="PF02138">
    <property type="entry name" value="Beach"/>
    <property type="match status" value="1"/>
</dbReference>
<dbReference type="SUPFAM" id="SSF81837">
    <property type="entry name" value="BEACH domain"/>
    <property type="match status" value="1"/>
</dbReference>
<feature type="region of interest" description="Disordered" evidence="2">
    <location>
        <begin position="610"/>
        <end position="637"/>
    </location>
</feature>